<dbReference type="Proteomes" id="UP000319383">
    <property type="component" value="Chromosome"/>
</dbReference>
<organism evidence="1 2">
    <name type="scientific">Symmachiella dynata</name>
    <dbReference type="NCBI Taxonomy" id="2527995"/>
    <lineage>
        <taxon>Bacteria</taxon>
        <taxon>Pseudomonadati</taxon>
        <taxon>Planctomycetota</taxon>
        <taxon>Planctomycetia</taxon>
        <taxon>Planctomycetales</taxon>
        <taxon>Planctomycetaceae</taxon>
        <taxon>Symmachiella</taxon>
    </lineage>
</organism>
<reference evidence="1 2" key="1">
    <citation type="submission" date="2019-02" db="EMBL/GenBank/DDBJ databases">
        <title>Deep-cultivation of Planctomycetes and their phenomic and genomic characterization uncovers novel biology.</title>
        <authorList>
            <person name="Wiegand S."/>
            <person name="Jogler M."/>
            <person name="Boedeker C."/>
            <person name="Pinto D."/>
            <person name="Vollmers J."/>
            <person name="Rivas-Marin E."/>
            <person name="Kohn T."/>
            <person name="Peeters S.H."/>
            <person name="Heuer A."/>
            <person name="Rast P."/>
            <person name="Oberbeckmann S."/>
            <person name="Bunk B."/>
            <person name="Jeske O."/>
            <person name="Meyerdierks A."/>
            <person name="Storesund J.E."/>
            <person name="Kallscheuer N."/>
            <person name="Luecker S."/>
            <person name="Lage O.M."/>
            <person name="Pohl T."/>
            <person name="Merkel B.J."/>
            <person name="Hornburger P."/>
            <person name="Mueller R.-W."/>
            <person name="Bruemmer F."/>
            <person name="Labrenz M."/>
            <person name="Spormann A.M."/>
            <person name="Op den Camp H."/>
            <person name="Overmann J."/>
            <person name="Amann R."/>
            <person name="Jetten M.S.M."/>
            <person name="Mascher T."/>
            <person name="Medema M.H."/>
            <person name="Devos D.P."/>
            <person name="Kaster A.-K."/>
            <person name="Ovreas L."/>
            <person name="Rohde M."/>
            <person name="Galperin M.Y."/>
            <person name="Jogler C."/>
        </authorList>
    </citation>
    <scope>NUCLEOTIDE SEQUENCE [LARGE SCALE GENOMIC DNA]</scope>
    <source>
        <strain evidence="1 2">Mal52</strain>
    </source>
</reference>
<protein>
    <submittedName>
        <fullName evidence="1">Uncharacterized protein</fullName>
    </submittedName>
</protein>
<keyword evidence="2" id="KW-1185">Reference proteome</keyword>
<evidence type="ECO:0000313" key="1">
    <source>
        <dbReference type="EMBL" id="QDU45267.1"/>
    </source>
</evidence>
<dbReference type="RefSeq" id="WP_145377661.1">
    <property type="nucleotide sequence ID" value="NZ_CP036276.1"/>
</dbReference>
<evidence type="ECO:0000313" key="2">
    <source>
        <dbReference type="Proteomes" id="UP000319383"/>
    </source>
</evidence>
<dbReference type="KEGG" id="sdyn:Mal52_37590"/>
<name>A0A517ZS10_9PLAN</name>
<accession>A0A517ZS10</accession>
<dbReference type="AlphaFoldDB" id="A0A517ZS10"/>
<gene>
    <name evidence="1" type="ORF">Mal52_37590</name>
</gene>
<sequence>MSSGNPTNLSPQDAVQIVLDLIADTPPPFSVEDIFGELNQYEAPQHVLARAYIFAQIVCGRFIFAETGVKFTNEYFGFDRHGNVIEQGLLDEEPYFLAAQDSIGHYHDAGASLTHFGSMAAEVYAINEMLYKGSQFENLETTPNIVFLDSPTQAGLAKANAQISQHIAKLKSSDRRRKAWWKFW</sequence>
<dbReference type="EMBL" id="CP036276">
    <property type="protein sequence ID" value="QDU45267.1"/>
    <property type="molecule type" value="Genomic_DNA"/>
</dbReference>
<proteinExistence type="predicted"/>